<feature type="transmembrane region" description="Helical" evidence="7">
    <location>
        <begin position="227"/>
        <end position="247"/>
    </location>
</feature>
<feature type="transmembrane region" description="Helical" evidence="7">
    <location>
        <begin position="324"/>
        <end position="354"/>
    </location>
</feature>
<feature type="transmembrane region" description="Helical" evidence="7">
    <location>
        <begin position="146"/>
        <end position="170"/>
    </location>
</feature>
<dbReference type="OrthoDB" id="9796052at2"/>
<dbReference type="PANTHER" id="PTHR33362:SF5">
    <property type="entry name" value="C4-DICARBOXYLATE TRAP TRANSPORTER LARGE PERMEASE PROTEIN DCTM"/>
    <property type="match status" value="1"/>
</dbReference>
<evidence type="ECO:0000313" key="9">
    <source>
        <dbReference type="EMBL" id="PSL12904.1"/>
    </source>
</evidence>
<sequence length="438" mass="46405">MEASLIGFAALMVLILVRIPLGIAMGVVGVIGFALMQQIEYGNPRGWDSALNMIASTAFDTGLAYGLSVVPLFLLMGNLITESGMSKELYRAANAFLGHFKGGLALATVVSCGAFSAVCGSSMATAATMSKVAMPSMREFKYDDSLATGAIAAGGTLGILIPPSVILVIYGLMTETDIGQLFIAGLIPGLIGVILYMAAVACAVRLKPGIGPAGNRSSWKERLISMKGIWGINLIFIIVMGGIYAGIFTPTEAAGIGASGAFLIALFSGKLSFQMFNRSLSHAARTTAMLFFLVIGAVIFSNFINLTGMPMLLKDWVMEQGFSPFMVILILIGVYLLLGCVLESMSMILLTVPVFYPMVDAMGFDLVWFGILVVVVTEISLITPPVGMNVFVLRGVVPDVKLSTIFRGVTPFWLADIVRLVLIVTIPSLSLMLPHAVG</sequence>
<dbReference type="NCBIfam" id="TIGR00786">
    <property type="entry name" value="dctM"/>
    <property type="match status" value="1"/>
</dbReference>
<keyword evidence="7" id="KW-0813">Transport</keyword>
<dbReference type="InterPro" id="IPR004681">
    <property type="entry name" value="TRAP_DctM"/>
</dbReference>
<evidence type="ECO:0000256" key="4">
    <source>
        <dbReference type="ARBA" id="ARBA00022692"/>
    </source>
</evidence>
<comment type="caution">
    <text evidence="9">The sequence shown here is derived from an EMBL/GenBank/DDBJ whole genome shotgun (WGS) entry which is preliminary data.</text>
</comment>
<proteinExistence type="inferred from homology"/>
<reference evidence="9 10" key="1">
    <citation type="submission" date="2018-03" db="EMBL/GenBank/DDBJ databases">
        <title>Genomic Encyclopedia of Archaeal and Bacterial Type Strains, Phase II (KMG-II): from individual species to whole genera.</title>
        <authorList>
            <person name="Goeker M."/>
        </authorList>
    </citation>
    <scope>NUCLEOTIDE SEQUENCE [LARGE SCALE GENOMIC DNA]</scope>
    <source>
        <strain evidence="9 10">DSM 17586</strain>
    </source>
</reference>
<dbReference type="RefSeq" id="WP_106592223.1">
    <property type="nucleotide sequence ID" value="NZ_PYGI01000015.1"/>
</dbReference>
<feature type="transmembrane region" description="Helical" evidence="7">
    <location>
        <begin position="253"/>
        <end position="271"/>
    </location>
</feature>
<evidence type="ECO:0000256" key="3">
    <source>
        <dbReference type="ARBA" id="ARBA00022519"/>
    </source>
</evidence>
<evidence type="ECO:0000256" key="6">
    <source>
        <dbReference type="ARBA" id="ARBA00023136"/>
    </source>
</evidence>
<evidence type="ECO:0000259" key="8">
    <source>
        <dbReference type="Pfam" id="PF06808"/>
    </source>
</evidence>
<comment type="subunit">
    <text evidence="7">The complex comprises the extracytoplasmic solute receptor protein and the two transmembrane proteins.</text>
</comment>
<dbReference type="Proteomes" id="UP000242133">
    <property type="component" value="Unassembled WGS sequence"/>
</dbReference>
<dbReference type="Pfam" id="PF06808">
    <property type="entry name" value="DctM"/>
    <property type="match status" value="1"/>
</dbReference>
<evidence type="ECO:0000256" key="5">
    <source>
        <dbReference type="ARBA" id="ARBA00022989"/>
    </source>
</evidence>
<organism evidence="9 10">
    <name type="scientific">Marinobacterium halophilum</name>
    <dbReference type="NCBI Taxonomy" id="267374"/>
    <lineage>
        <taxon>Bacteria</taxon>
        <taxon>Pseudomonadati</taxon>
        <taxon>Pseudomonadota</taxon>
        <taxon>Gammaproteobacteria</taxon>
        <taxon>Oceanospirillales</taxon>
        <taxon>Oceanospirillaceae</taxon>
        <taxon>Marinobacterium</taxon>
    </lineage>
</organism>
<comment type="subcellular location">
    <subcellularLocation>
        <location evidence="1 7">Cell inner membrane</location>
        <topology evidence="1 7">Multi-pass membrane protein</topology>
    </subcellularLocation>
</comment>
<gene>
    <name evidence="9" type="ORF">CLV44_11573</name>
</gene>
<feature type="transmembrane region" description="Helical" evidence="7">
    <location>
        <begin position="6"/>
        <end position="36"/>
    </location>
</feature>
<dbReference type="EMBL" id="PYGI01000015">
    <property type="protein sequence ID" value="PSL12904.1"/>
    <property type="molecule type" value="Genomic_DNA"/>
</dbReference>
<evidence type="ECO:0000256" key="1">
    <source>
        <dbReference type="ARBA" id="ARBA00004429"/>
    </source>
</evidence>
<dbReference type="GO" id="GO:0005886">
    <property type="term" value="C:plasma membrane"/>
    <property type="evidence" value="ECO:0007669"/>
    <property type="project" value="UniProtKB-SubCell"/>
</dbReference>
<keyword evidence="10" id="KW-1185">Reference proteome</keyword>
<feature type="transmembrane region" description="Helical" evidence="7">
    <location>
        <begin position="182"/>
        <end position="206"/>
    </location>
</feature>
<dbReference type="PIRSF" id="PIRSF006066">
    <property type="entry name" value="HI0050"/>
    <property type="match status" value="1"/>
</dbReference>
<dbReference type="InterPro" id="IPR010656">
    <property type="entry name" value="DctM"/>
</dbReference>
<feature type="transmembrane region" description="Helical" evidence="7">
    <location>
        <begin position="366"/>
        <end position="392"/>
    </location>
</feature>
<feature type="transmembrane region" description="Helical" evidence="7">
    <location>
        <begin position="283"/>
        <end position="304"/>
    </location>
</feature>
<evidence type="ECO:0000256" key="2">
    <source>
        <dbReference type="ARBA" id="ARBA00022475"/>
    </source>
</evidence>
<evidence type="ECO:0000256" key="7">
    <source>
        <dbReference type="RuleBase" id="RU369079"/>
    </source>
</evidence>
<accession>A0A2P8ETX3</accession>
<evidence type="ECO:0000313" key="10">
    <source>
        <dbReference type="Proteomes" id="UP000242133"/>
    </source>
</evidence>
<keyword evidence="5 7" id="KW-1133">Transmembrane helix</keyword>
<name>A0A2P8ETX3_9GAMM</name>
<protein>
    <recommendedName>
        <fullName evidence="7">TRAP transporter large permease protein</fullName>
    </recommendedName>
</protein>
<dbReference type="GO" id="GO:0022857">
    <property type="term" value="F:transmembrane transporter activity"/>
    <property type="evidence" value="ECO:0007669"/>
    <property type="project" value="UniProtKB-UniRule"/>
</dbReference>
<feature type="transmembrane region" description="Helical" evidence="7">
    <location>
        <begin position="57"/>
        <end position="80"/>
    </location>
</feature>
<comment type="function">
    <text evidence="7">Part of the tripartite ATP-independent periplasmic (TRAP) transport system.</text>
</comment>
<feature type="transmembrane region" description="Helical" evidence="7">
    <location>
        <begin position="100"/>
        <end position="125"/>
    </location>
</feature>
<feature type="transmembrane region" description="Helical" evidence="7">
    <location>
        <begin position="412"/>
        <end position="433"/>
    </location>
</feature>
<keyword evidence="4 7" id="KW-0812">Transmembrane</keyword>
<dbReference type="AlphaFoldDB" id="A0A2P8ETX3"/>
<keyword evidence="6 7" id="KW-0472">Membrane</keyword>
<keyword evidence="3 7" id="KW-0997">Cell inner membrane</keyword>
<comment type="similarity">
    <text evidence="7">Belongs to the TRAP transporter large permease family.</text>
</comment>
<keyword evidence="2" id="KW-1003">Cell membrane</keyword>
<dbReference type="PANTHER" id="PTHR33362">
    <property type="entry name" value="SIALIC ACID TRAP TRANSPORTER PERMEASE PROTEIN SIAT-RELATED"/>
    <property type="match status" value="1"/>
</dbReference>
<feature type="domain" description="TRAP C4-dicarboxylate transport system permease DctM subunit" evidence="8">
    <location>
        <begin position="8"/>
        <end position="428"/>
    </location>
</feature>